<feature type="compositionally biased region" description="Basic residues" evidence="1">
    <location>
        <begin position="77"/>
        <end position="86"/>
    </location>
</feature>
<evidence type="ECO:0000256" key="1">
    <source>
        <dbReference type="SAM" id="MobiDB-lite"/>
    </source>
</evidence>
<feature type="region of interest" description="Disordered" evidence="1">
    <location>
        <begin position="28"/>
        <end position="92"/>
    </location>
</feature>
<proteinExistence type="predicted"/>
<protein>
    <submittedName>
        <fullName evidence="2">Uncharacterized protein</fullName>
    </submittedName>
</protein>
<name>A0A5D1ZY96_GOSDA</name>
<reference evidence="2 3" key="1">
    <citation type="submission" date="2019-06" db="EMBL/GenBank/DDBJ databases">
        <title>WGS assembly of Gossypium darwinii.</title>
        <authorList>
            <person name="Chen Z.J."/>
            <person name="Sreedasyam A."/>
            <person name="Ando A."/>
            <person name="Song Q."/>
            <person name="De L."/>
            <person name="Hulse-Kemp A."/>
            <person name="Ding M."/>
            <person name="Ye W."/>
            <person name="Kirkbride R."/>
            <person name="Jenkins J."/>
            <person name="Plott C."/>
            <person name="Lovell J."/>
            <person name="Lin Y.-M."/>
            <person name="Vaughn R."/>
            <person name="Liu B."/>
            <person name="Li W."/>
            <person name="Simpson S."/>
            <person name="Scheffler B."/>
            <person name="Saski C."/>
            <person name="Grover C."/>
            <person name="Hu G."/>
            <person name="Conover J."/>
            <person name="Carlson J."/>
            <person name="Shu S."/>
            <person name="Boston L."/>
            <person name="Williams M."/>
            <person name="Peterson D."/>
            <person name="Mcgee K."/>
            <person name="Jones D."/>
            <person name="Wendel J."/>
            <person name="Stelly D."/>
            <person name="Grimwood J."/>
            <person name="Schmutz J."/>
        </authorList>
    </citation>
    <scope>NUCLEOTIDE SEQUENCE [LARGE SCALE GENOMIC DNA]</scope>
    <source>
        <strain evidence="2">1808015.09</strain>
    </source>
</reference>
<accession>A0A5D1ZY96</accession>
<dbReference type="AlphaFoldDB" id="A0A5D1ZY96"/>
<dbReference type="Proteomes" id="UP000323506">
    <property type="component" value="Chromosome D13"/>
</dbReference>
<gene>
    <name evidence="2" type="ORF">ES288_D13G075200v1</name>
</gene>
<keyword evidence="3" id="KW-1185">Reference proteome</keyword>
<evidence type="ECO:0000313" key="3">
    <source>
        <dbReference type="Proteomes" id="UP000323506"/>
    </source>
</evidence>
<dbReference type="EMBL" id="CM017713">
    <property type="protein sequence ID" value="TYG36578.1"/>
    <property type="molecule type" value="Genomic_DNA"/>
</dbReference>
<sequence length="139" mass="15867">MATFPEFPNWLNHELCHKKGLVRHSWAQSSEDTTIQDQRSGEANTGRLSRGCQTGLDSMLASVRRPSRREAMESQRCRIHQQHRKPIGGLNRPLELLGINKRQGKHWCDDSINHHETGPTKSLEKCRRCNILGKASQFG</sequence>
<feature type="compositionally biased region" description="Polar residues" evidence="1">
    <location>
        <begin position="28"/>
        <end position="56"/>
    </location>
</feature>
<evidence type="ECO:0000313" key="2">
    <source>
        <dbReference type="EMBL" id="TYG36578.1"/>
    </source>
</evidence>
<organism evidence="2 3">
    <name type="scientific">Gossypium darwinii</name>
    <name type="common">Darwin's cotton</name>
    <name type="synonym">Gossypium barbadense var. darwinii</name>
    <dbReference type="NCBI Taxonomy" id="34276"/>
    <lineage>
        <taxon>Eukaryota</taxon>
        <taxon>Viridiplantae</taxon>
        <taxon>Streptophyta</taxon>
        <taxon>Embryophyta</taxon>
        <taxon>Tracheophyta</taxon>
        <taxon>Spermatophyta</taxon>
        <taxon>Magnoliopsida</taxon>
        <taxon>eudicotyledons</taxon>
        <taxon>Gunneridae</taxon>
        <taxon>Pentapetalae</taxon>
        <taxon>rosids</taxon>
        <taxon>malvids</taxon>
        <taxon>Malvales</taxon>
        <taxon>Malvaceae</taxon>
        <taxon>Malvoideae</taxon>
        <taxon>Gossypium</taxon>
    </lineage>
</organism>